<accession>A0A2W7MUS1</accession>
<comment type="catalytic activity">
    <reaction evidence="6">
        <text>a 2'-deoxyadenosine in DNA + S-adenosyl-L-methionine = an N(6)-methyl-2'-deoxyadenosine in DNA + S-adenosyl-L-homocysteine + H(+)</text>
        <dbReference type="Rhea" id="RHEA:15197"/>
        <dbReference type="Rhea" id="RHEA-COMP:12418"/>
        <dbReference type="Rhea" id="RHEA-COMP:12419"/>
        <dbReference type="ChEBI" id="CHEBI:15378"/>
        <dbReference type="ChEBI" id="CHEBI:57856"/>
        <dbReference type="ChEBI" id="CHEBI:59789"/>
        <dbReference type="ChEBI" id="CHEBI:90615"/>
        <dbReference type="ChEBI" id="CHEBI:90616"/>
        <dbReference type="EC" id="2.1.1.72"/>
    </reaction>
</comment>
<dbReference type="InterPro" id="IPR054520">
    <property type="entry name" value="M_Eco57I_C"/>
</dbReference>
<dbReference type="Proteomes" id="UP000248916">
    <property type="component" value="Unassembled WGS sequence"/>
</dbReference>
<dbReference type="EC" id="2.1.1.72" evidence="2"/>
<reference evidence="9 10" key="1">
    <citation type="submission" date="2018-06" db="EMBL/GenBank/DDBJ databases">
        <title>Genomic Encyclopedia of Archaeal and Bacterial Type Strains, Phase II (KMG-II): from individual species to whole genera.</title>
        <authorList>
            <person name="Goeker M."/>
        </authorList>
    </citation>
    <scope>NUCLEOTIDE SEQUENCE [LARGE SCALE GENOMIC DNA]</scope>
    <source>
        <strain evidence="9 10">DSM 22009</strain>
    </source>
</reference>
<dbReference type="GO" id="GO:0003677">
    <property type="term" value="F:DNA binding"/>
    <property type="evidence" value="ECO:0007669"/>
    <property type="project" value="InterPro"/>
</dbReference>
<comment type="similarity">
    <text evidence="1">Belongs to the N(4)/N(6)-methyltransferase family.</text>
</comment>
<dbReference type="CDD" id="cd02440">
    <property type="entry name" value="AdoMet_MTases"/>
    <property type="match status" value="1"/>
</dbReference>
<dbReference type="Pfam" id="PF02384">
    <property type="entry name" value="N6_Mtase"/>
    <property type="match status" value="1"/>
</dbReference>
<evidence type="ECO:0000313" key="10">
    <source>
        <dbReference type="Proteomes" id="UP000248916"/>
    </source>
</evidence>
<dbReference type="InterPro" id="IPR003356">
    <property type="entry name" value="DNA_methylase_A-5"/>
</dbReference>
<keyword evidence="4" id="KW-0808">Transferase</keyword>
<proteinExistence type="inferred from homology"/>
<gene>
    <name evidence="9" type="ORF">LX81_03865</name>
</gene>
<dbReference type="InterPro" id="IPR050953">
    <property type="entry name" value="N4_N6_ade-DNA_methylase"/>
</dbReference>
<evidence type="ECO:0000256" key="4">
    <source>
        <dbReference type="ARBA" id="ARBA00022679"/>
    </source>
</evidence>
<dbReference type="PANTHER" id="PTHR33841:SF5">
    <property type="entry name" value="DNA METHYLASE (MODIFICATION METHYLASE) (METHYLTRANSFERASE)-RELATED"/>
    <property type="match status" value="1"/>
</dbReference>
<organism evidence="9 10">
    <name type="scientific">Palleronia aestuarii</name>
    <dbReference type="NCBI Taxonomy" id="568105"/>
    <lineage>
        <taxon>Bacteria</taxon>
        <taxon>Pseudomonadati</taxon>
        <taxon>Pseudomonadota</taxon>
        <taxon>Alphaproteobacteria</taxon>
        <taxon>Rhodobacterales</taxon>
        <taxon>Roseobacteraceae</taxon>
        <taxon>Palleronia</taxon>
    </lineage>
</organism>
<dbReference type="InterPro" id="IPR029063">
    <property type="entry name" value="SAM-dependent_MTases_sf"/>
</dbReference>
<comment type="caution">
    <text evidence="9">The sequence shown here is derived from an EMBL/GenBank/DDBJ whole genome shotgun (WGS) entry which is preliminary data.</text>
</comment>
<dbReference type="RefSeq" id="WP_111538870.1">
    <property type="nucleotide sequence ID" value="NZ_QKZL01000029.1"/>
</dbReference>
<dbReference type="GO" id="GO:0008170">
    <property type="term" value="F:N-methyltransferase activity"/>
    <property type="evidence" value="ECO:0007669"/>
    <property type="project" value="InterPro"/>
</dbReference>
<name>A0A2W7MUS1_9RHOB</name>
<evidence type="ECO:0000256" key="1">
    <source>
        <dbReference type="ARBA" id="ARBA00006594"/>
    </source>
</evidence>
<evidence type="ECO:0000259" key="8">
    <source>
        <dbReference type="Pfam" id="PF22837"/>
    </source>
</evidence>
<evidence type="ECO:0000256" key="6">
    <source>
        <dbReference type="ARBA" id="ARBA00047942"/>
    </source>
</evidence>
<evidence type="ECO:0000256" key="3">
    <source>
        <dbReference type="ARBA" id="ARBA00022603"/>
    </source>
</evidence>
<dbReference type="Gene3D" id="3.40.50.150">
    <property type="entry name" value="Vaccinia Virus protein VP39"/>
    <property type="match status" value="1"/>
</dbReference>
<dbReference type="AlphaFoldDB" id="A0A2W7MUS1"/>
<keyword evidence="10" id="KW-1185">Reference proteome</keyword>
<dbReference type="PANTHER" id="PTHR33841">
    <property type="entry name" value="DNA METHYLTRANSFERASE YEEA-RELATED"/>
    <property type="match status" value="1"/>
</dbReference>
<evidence type="ECO:0000256" key="5">
    <source>
        <dbReference type="ARBA" id="ARBA00022691"/>
    </source>
</evidence>
<protein>
    <recommendedName>
        <fullName evidence="2">site-specific DNA-methyltransferase (adenine-specific)</fullName>
        <ecNumber evidence="2">2.1.1.72</ecNumber>
    </recommendedName>
</protein>
<dbReference type="GO" id="GO:0032259">
    <property type="term" value="P:methylation"/>
    <property type="evidence" value="ECO:0007669"/>
    <property type="project" value="UniProtKB-KW"/>
</dbReference>
<keyword evidence="5" id="KW-0949">S-adenosyl-L-methionine</keyword>
<evidence type="ECO:0000259" key="7">
    <source>
        <dbReference type="Pfam" id="PF02384"/>
    </source>
</evidence>
<dbReference type="GO" id="GO:0009007">
    <property type="term" value="F:site-specific DNA-methyltransferase (adenine-specific) activity"/>
    <property type="evidence" value="ECO:0007669"/>
    <property type="project" value="UniProtKB-EC"/>
</dbReference>
<evidence type="ECO:0000256" key="2">
    <source>
        <dbReference type="ARBA" id="ARBA00011900"/>
    </source>
</evidence>
<dbReference type="SUPFAM" id="SSF53335">
    <property type="entry name" value="S-adenosyl-L-methionine-dependent methyltransferases"/>
    <property type="match status" value="1"/>
</dbReference>
<evidence type="ECO:0000313" key="9">
    <source>
        <dbReference type="EMBL" id="PZX11788.1"/>
    </source>
</evidence>
<dbReference type="OrthoDB" id="9806213at2"/>
<dbReference type="EMBL" id="QKZL01000029">
    <property type="protein sequence ID" value="PZX11788.1"/>
    <property type="molecule type" value="Genomic_DNA"/>
</dbReference>
<sequence>MTTSLDPTTYIPADVKANGAYYTPDAVARSLVSWAVRDETDAMLDPACGDGRFLMGHVNAVGVEQDPRSAAVAKTRAPGALVHEGDFFRWAAHTEARFDCAAGNPPFIRYQLFKGETRRAALELCARHGAQLSGLASSWAPFLVAAGSLVRMGGRMAFVVPAEIGHAPYAAPLIEWLCGRFAHVQIVAVREKLFPGLSEDCWLLYAEGAGGCTDHVAMTVLERFAASNAPPKTTVRVPLVDWRATWNRRLRPFLLSAEARALYAGLAKRPGTRRLGDLASVGIGYVSGANAFFHLRSSEAAYWCIPPALLQPAIRNGRMLPGAVLNRAGLDRLVREDAPIHLLRLHRGQDVPREVRRYLDSPAGQVARTAYKCRVRDPWYAVPDIKVPHYFLSYMSGRSVGLVRNDARATCPNTLHCVTLKDRRDVAAIGAVRRTPAFQLSCEIEGHPLGGGMLKLEPREAARVAIPDREGLAALNEDLAQETVAELQRWRHYALDQRYPRN</sequence>
<feature type="domain" description="Type II methyltransferase M.Eco57I C-terminal" evidence="8">
    <location>
        <begin position="252"/>
        <end position="478"/>
    </location>
</feature>
<dbReference type="PRINTS" id="PR00507">
    <property type="entry name" value="N12N6MTFRASE"/>
</dbReference>
<dbReference type="Pfam" id="PF22837">
    <property type="entry name" value="M_Eco57I_C"/>
    <property type="match status" value="1"/>
</dbReference>
<feature type="domain" description="DNA methylase adenine-specific" evidence="7">
    <location>
        <begin position="12"/>
        <end position="62"/>
    </location>
</feature>
<keyword evidence="3 9" id="KW-0489">Methyltransferase</keyword>